<keyword evidence="2" id="KW-1185">Reference proteome</keyword>
<dbReference type="EMBL" id="RSCE01000022">
    <property type="protein sequence ID" value="RSH76703.1"/>
    <property type="molecule type" value="Genomic_DNA"/>
</dbReference>
<comment type="caution">
    <text evidence="1">The sequence shown here is derived from an EMBL/GenBank/DDBJ whole genome shotgun (WGS) entry which is preliminary data.</text>
</comment>
<dbReference type="Proteomes" id="UP000279236">
    <property type="component" value="Unassembled WGS sequence"/>
</dbReference>
<dbReference type="RefSeq" id="XP_028471850.1">
    <property type="nucleotide sequence ID" value="XM_028620975.1"/>
</dbReference>
<name>A0A427XD57_9TREE</name>
<accession>A0A427XD57</accession>
<dbReference type="GeneID" id="39589994"/>
<evidence type="ECO:0000313" key="2">
    <source>
        <dbReference type="Proteomes" id="UP000279236"/>
    </source>
</evidence>
<sequence>MPQHYLMPHPAAYGAWQSPMVTARQRQYEHLAFASAHTKYYRASSDSERADAASWMTEQACEVHAGSLMAGPDDIAVLVDIANASKKNVEAMVKVFERKLKYDHPTASAAIHVIAEMPDSILIELFDALVACQESLSHAPVVVQRVGPIVKRARKLKKAKDDDAGKATQALYDNMFGMLGGYGAPASFGLGSYTVPAMLQIHAGGGGGYPSNAWALQAPPGWQSTTYVGLPETGSATIWKAIRETDPKREPFATYHPAVTLGLF</sequence>
<dbReference type="AlphaFoldDB" id="A0A427XD57"/>
<reference evidence="1 2" key="1">
    <citation type="submission" date="2018-11" db="EMBL/GenBank/DDBJ databases">
        <title>Genome sequence of Apiotrichum porosum DSM 27194.</title>
        <authorList>
            <person name="Aliyu H."/>
            <person name="Gorte O."/>
            <person name="Ochsenreither K."/>
        </authorList>
    </citation>
    <scope>NUCLEOTIDE SEQUENCE [LARGE SCALE GENOMIC DNA]</scope>
    <source>
        <strain evidence="1 2">DSM 27194</strain>
    </source>
</reference>
<protein>
    <submittedName>
        <fullName evidence="1">Uncharacterized protein</fullName>
    </submittedName>
</protein>
<proteinExistence type="predicted"/>
<organism evidence="1 2">
    <name type="scientific">Apiotrichum porosum</name>
    <dbReference type="NCBI Taxonomy" id="105984"/>
    <lineage>
        <taxon>Eukaryota</taxon>
        <taxon>Fungi</taxon>
        <taxon>Dikarya</taxon>
        <taxon>Basidiomycota</taxon>
        <taxon>Agaricomycotina</taxon>
        <taxon>Tremellomycetes</taxon>
        <taxon>Trichosporonales</taxon>
        <taxon>Trichosporonaceae</taxon>
        <taxon>Apiotrichum</taxon>
    </lineage>
</organism>
<gene>
    <name evidence="1" type="ORF">EHS24_005451</name>
</gene>
<evidence type="ECO:0000313" key="1">
    <source>
        <dbReference type="EMBL" id="RSH76703.1"/>
    </source>
</evidence>